<protein>
    <submittedName>
        <fullName evidence="1">Uncharacterized protein</fullName>
    </submittedName>
</protein>
<reference evidence="2" key="1">
    <citation type="journal article" date="2019" name="Int. J. Syst. Evol. Microbiol.">
        <title>The Global Catalogue of Microorganisms (GCM) 10K type strain sequencing project: providing services to taxonomists for standard genome sequencing and annotation.</title>
        <authorList>
            <consortium name="The Broad Institute Genomics Platform"/>
            <consortium name="The Broad Institute Genome Sequencing Center for Infectious Disease"/>
            <person name="Wu L."/>
            <person name="Ma J."/>
        </authorList>
    </citation>
    <scope>NUCLEOTIDE SEQUENCE [LARGE SCALE GENOMIC DNA]</scope>
    <source>
        <strain evidence="2">NBRC 106310</strain>
    </source>
</reference>
<dbReference type="Proteomes" id="UP001321543">
    <property type="component" value="Chromosome"/>
</dbReference>
<proteinExistence type="predicted"/>
<keyword evidence="2" id="KW-1185">Reference proteome</keyword>
<evidence type="ECO:0000313" key="2">
    <source>
        <dbReference type="Proteomes" id="UP001321543"/>
    </source>
</evidence>
<accession>A0ABM8FRB8</accession>
<name>A0ABM8FRB8_9MICO</name>
<evidence type="ECO:0000313" key="1">
    <source>
        <dbReference type="EMBL" id="BDZ38189.1"/>
    </source>
</evidence>
<dbReference type="EMBL" id="AP027728">
    <property type="protein sequence ID" value="BDZ38189.1"/>
    <property type="molecule type" value="Genomic_DNA"/>
</dbReference>
<organism evidence="1 2">
    <name type="scientific">Microbacterium suwonense</name>
    <dbReference type="NCBI Taxonomy" id="683047"/>
    <lineage>
        <taxon>Bacteria</taxon>
        <taxon>Bacillati</taxon>
        <taxon>Actinomycetota</taxon>
        <taxon>Actinomycetes</taxon>
        <taxon>Micrococcales</taxon>
        <taxon>Microbacteriaceae</taxon>
        <taxon>Microbacterium</taxon>
    </lineage>
</organism>
<gene>
    <name evidence="1" type="ORF">GCM10025863_08030</name>
</gene>
<sequence>MGLTVVGEHAGLATTERHGVGLAAAIHLHVQPLGQRIDHRGADAVQTTGCRIGAAAELSTRVQLGEHDLDAGQSGAGLDIDGHAATAVGDLHAAIGVEHDVDLRPVAVDGLIDGVVDDLPEAVHQARRSVGSDVHAGALANGFEAFEHLEMMGGILGGHSHRVYLTDMPGQVATLSRAQTCWGRVRGERNTPQSGHAALMGMVVLSTTSNQSPSPEEAPR</sequence>